<dbReference type="CDD" id="cd14014">
    <property type="entry name" value="STKc_PknB_like"/>
    <property type="match status" value="1"/>
</dbReference>
<protein>
    <recommendedName>
        <fullName evidence="1">non-specific serine/threonine protein kinase</fullName>
        <ecNumber evidence="1">2.7.11.1</ecNumber>
    </recommendedName>
</protein>
<feature type="compositionally biased region" description="Polar residues" evidence="10">
    <location>
        <begin position="606"/>
        <end position="659"/>
    </location>
</feature>
<dbReference type="Proteomes" id="UP000813215">
    <property type="component" value="Unassembled WGS sequence"/>
</dbReference>
<sequence>MLFGKVLRNRYRILKKLGSGGFGDTFLAEDMDLPGNPQCVVKHLKTRNPNPEILQIAKRLFNQEAEILYRLGKRHDQIPELLAHFEENEEFYLVQEFVDGHDLTTEIIPGKQLSEAQVLKLLQELLEVLAVVHEHGVIHRDIKLQNIMRRQDGKIVLIDFGSVKEIKSLASNTEGEVNSTIVIGTPGYIPNEQANGKPRLCSDVYAVGMLGIQALTGVQPRKLPTDPLDGEVVWSHLVNTSNELANILTRMVRCNFKERYQTAAEALQALQASLSPPSTIQQIPPAKVKTSSSSSNSSSSSSRKPQTQGIRTLGLFSLIGVGFSLVIIGERFLPFYLQENQPTKTTSPAVETIKNKSKPSPSTPANKRSKNFFTTPPTISPSIFTPQRESNQPAIAPTPSPSPTKNKTKSSPPVVKEEIKLYTPPPTPESESQPFPTPTPTPTKEEIQPSTPPPPTESESQTPPPPTEEEIQPSTTPPTPESESQPTSTPTPTVTEGEIQPSTKPPTPESESQPSPSPIESNPQPTKSSTEESNQQMMVVPATPETQEPNQQMTIVPTIPETEEPNQQKTIVPATPETEESNQQMMVVPATPETQEPNQQMTIVPATPETQEPNQQKTIVPATPETQEPNQQKTIVPTTPETQEPNQQKTIVPATSVTEEPNPEKTILPTTPVAGG</sequence>
<feature type="compositionally biased region" description="Low complexity" evidence="10">
    <location>
        <begin position="291"/>
        <end position="302"/>
    </location>
</feature>
<dbReference type="PANTHER" id="PTHR24363">
    <property type="entry name" value="SERINE/THREONINE PROTEIN KINASE"/>
    <property type="match status" value="1"/>
</dbReference>
<evidence type="ECO:0000256" key="8">
    <source>
        <dbReference type="ARBA" id="ARBA00048679"/>
    </source>
</evidence>
<dbReference type="Gene3D" id="1.10.510.10">
    <property type="entry name" value="Transferase(Phosphotransferase) domain 1"/>
    <property type="match status" value="1"/>
</dbReference>
<evidence type="ECO:0000256" key="7">
    <source>
        <dbReference type="ARBA" id="ARBA00047899"/>
    </source>
</evidence>
<feature type="region of interest" description="Disordered" evidence="10">
    <location>
        <begin position="343"/>
        <end position="585"/>
    </location>
</feature>
<dbReference type="PRINTS" id="PR01217">
    <property type="entry name" value="PRICHEXTENSN"/>
</dbReference>
<keyword evidence="3" id="KW-0808">Transferase</keyword>
<keyword evidence="6 9" id="KW-0067">ATP-binding</keyword>
<dbReference type="InterPro" id="IPR011009">
    <property type="entry name" value="Kinase-like_dom_sf"/>
</dbReference>
<dbReference type="PANTHER" id="PTHR24363:SF0">
    <property type="entry name" value="SERINE_THREONINE KINASE LIKE DOMAIN CONTAINING 1"/>
    <property type="match status" value="1"/>
</dbReference>
<feature type="region of interest" description="Disordered" evidence="10">
    <location>
        <begin position="277"/>
        <end position="307"/>
    </location>
</feature>
<feature type="region of interest" description="Disordered" evidence="10">
    <location>
        <begin position="606"/>
        <end position="676"/>
    </location>
</feature>
<evidence type="ECO:0000256" key="4">
    <source>
        <dbReference type="ARBA" id="ARBA00022741"/>
    </source>
</evidence>
<name>A0A9E3LRB2_9NOST</name>
<feature type="domain" description="Protein kinase" evidence="11">
    <location>
        <begin position="11"/>
        <end position="274"/>
    </location>
</feature>
<comment type="catalytic activity">
    <reaction evidence="7">
        <text>L-threonyl-[protein] + ATP = O-phospho-L-threonyl-[protein] + ADP + H(+)</text>
        <dbReference type="Rhea" id="RHEA:46608"/>
        <dbReference type="Rhea" id="RHEA-COMP:11060"/>
        <dbReference type="Rhea" id="RHEA-COMP:11605"/>
        <dbReference type="ChEBI" id="CHEBI:15378"/>
        <dbReference type="ChEBI" id="CHEBI:30013"/>
        <dbReference type="ChEBI" id="CHEBI:30616"/>
        <dbReference type="ChEBI" id="CHEBI:61977"/>
        <dbReference type="ChEBI" id="CHEBI:456216"/>
        <dbReference type="EC" id="2.7.11.1"/>
    </reaction>
</comment>
<evidence type="ECO:0000313" key="13">
    <source>
        <dbReference type="Proteomes" id="UP000813215"/>
    </source>
</evidence>
<dbReference type="PROSITE" id="PS50011">
    <property type="entry name" value="PROTEIN_KINASE_DOM"/>
    <property type="match status" value="1"/>
</dbReference>
<dbReference type="SUPFAM" id="SSF56112">
    <property type="entry name" value="Protein kinase-like (PK-like)"/>
    <property type="match status" value="1"/>
</dbReference>
<evidence type="ECO:0000259" key="11">
    <source>
        <dbReference type="PROSITE" id="PS50011"/>
    </source>
</evidence>
<proteinExistence type="predicted"/>
<dbReference type="Pfam" id="PF00069">
    <property type="entry name" value="Pkinase"/>
    <property type="match status" value="1"/>
</dbReference>
<dbReference type="AlphaFoldDB" id="A0A9E3LRB2"/>
<dbReference type="GO" id="GO:0004674">
    <property type="term" value="F:protein serine/threonine kinase activity"/>
    <property type="evidence" value="ECO:0007669"/>
    <property type="project" value="UniProtKB-KW"/>
</dbReference>
<feature type="compositionally biased region" description="Low complexity" evidence="10">
    <location>
        <begin position="403"/>
        <end position="413"/>
    </location>
</feature>
<evidence type="ECO:0000256" key="3">
    <source>
        <dbReference type="ARBA" id="ARBA00022679"/>
    </source>
</evidence>
<evidence type="ECO:0000256" key="6">
    <source>
        <dbReference type="ARBA" id="ARBA00022840"/>
    </source>
</evidence>
<feature type="compositionally biased region" description="Pro residues" evidence="10">
    <location>
        <begin position="450"/>
        <end position="466"/>
    </location>
</feature>
<dbReference type="EMBL" id="JAHHHW010000011">
    <property type="protein sequence ID" value="MBW4430378.1"/>
    <property type="molecule type" value="Genomic_DNA"/>
</dbReference>
<dbReference type="InterPro" id="IPR017441">
    <property type="entry name" value="Protein_kinase_ATP_BS"/>
</dbReference>
<dbReference type="SMART" id="SM00220">
    <property type="entry name" value="S_TKc"/>
    <property type="match status" value="1"/>
</dbReference>
<feature type="compositionally biased region" description="Polar residues" evidence="10">
    <location>
        <begin position="526"/>
        <end position="537"/>
    </location>
</feature>
<comment type="catalytic activity">
    <reaction evidence="8">
        <text>L-seryl-[protein] + ATP = O-phospho-L-seryl-[protein] + ADP + H(+)</text>
        <dbReference type="Rhea" id="RHEA:17989"/>
        <dbReference type="Rhea" id="RHEA-COMP:9863"/>
        <dbReference type="Rhea" id="RHEA-COMP:11604"/>
        <dbReference type="ChEBI" id="CHEBI:15378"/>
        <dbReference type="ChEBI" id="CHEBI:29999"/>
        <dbReference type="ChEBI" id="CHEBI:30616"/>
        <dbReference type="ChEBI" id="CHEBI:83421"/>
        <dbReference type="ChEBI" id="CHEBI:456216"/>
        <dbReference type="EC" id="2.7.11.1"/>
    </reaction>
</comment>
<organism evidence="12 13">
    <name type="scientific">Pelatocladus maniniholoensis HA4357-MV3</name>
    <dbReference type="NCBI Taxonomy" id="1117104"/>
    <lineage>
        <taxon>Bacteria</taxon>
        <taxon>Bacillati</taxon>
        <taxon>Cyanobacteriota</taxon>
        <taxon>Cyanophyceae</taxon>
        <taxon>Nostocales</taxon>
        <taxon>Nostocaceae</taxon>
        <taxon>Pelatocladus</taxon>
    </lineage>
</organism>
<evidence type="ECO:0000256" key="1">
    <source>
        <dbReference type="ARBA" id="ARBA00012513"/>
    </source>
</evidence>
<comment type="caution">
    <text evidence="12">The sequence shown here is derived from an EMBL/GenBank/DDBJ whole genome shotgun (WGS) entry which is preliminary data.</text>
</comment>
<reference evidence="12" key="2">
    <citation type="journal article" date="2022" name="Microbiol. Resour. Announc.">
        <title>Metagenome Sequencing to Explore Phylogenomics of Terrestrial Cyanobacteria.</title>
        <authorList>
            <person name="Ward R.D."/>
            <person name="Stajich J.E."/>
            <person name="Johansen J.R."/>
            <person name="Huntemann M."/>
            <person name="Clum A."/>
            <person name="Foster B."/>
            <person name="Foster B."/>
            <person name="Roux S."/>
            <person name="Palaniappan K."/>
            <person name="Varghese N."/>
            <person name="Mukherjee S."/>
            <person name="Reddy T.B.K."/>
            <person name="Daum C."/>
            <person name="Copeland A."/>
            <person name="Chen I.A."/>
            <person name="Ivanova N.N."/>
            <person name="Kyrpides N.C."/>
            <person name="Shapiro N."/>
            <person name="Eloe-Fadrosh E.A."/>
            <person name="Pietrasiak N."/>
        </authorList>
    </citation>
    <scope>NUCLEOTIDE SEQUENCE</scope>
    <source>
        <strain evidence="12">HA4357-MV3</strain>
    </source>
</reference>
<evidence type="ECO:0000256" key="2">
    <source>
        <dbReference type="ARBA" id="ARBA00022527"/>
    </source>
</evidence>
<feature type="compositionally biased region" description="Low complexity" evidence="10">
    <location>
        <begin position="481"/>
        <end position="493"/>
    </location>
</feature>
<dbReference type="EC" id="2.7.11.1" evidence="1"/>
<reference evidence="12" key="1">
    <citation type="submission" date="2021-05" db="EMBL/GenBank/DDBJ databases">
        <authorList>
            <person name="Pietrasiak N."/>
            <person name="Ward R."/>
            <person name="Stajich J.E."/>
            <person name="Kurbessoian T."/>
        </authorList>
    </citation>
    <scope>NUCLEOTIDE SEQUENCE</scope>
    <source>
        <strain evidence="12">HA4357-MV3</strain>
    </source>
</reference>
<feature type="compositionally biased region" description="Low complexity" evidence="10">
    <location>
        <begin position="509"/>
        <end position="525"/>
    </location>
</feature>
<keyword evidence="4 9" id="KW-0547">Nucleotide-binding</keyword>
<accession>A0A9E3LRB2</accession>
<evidence type="ECO:0000313" key="12">
    <source>
        <dbReference type="EMBL" id="MBW4430378.1"/>
    </source>
</evidence>
<dbReference type="Gene3D" id="3.30.200.20">
    <property type="entry name" value="Phosphorylase Kinase, domain 1"/>
    <property type="match status" value="1"/>
</dbReference>
<dbReference type="PROSITE" id="PS00107">
    <property type="entry name" value="PROTEIN_KINASE_ATP"/>
    <property type="match status" value="1"/>
</dbReference>
<evidence type="ECO:0000256" key="5">
    <source>
        <dbReference type="ARBA" id="ARBA00022777"/>
    </source>
</evidence>
<dbReference type="GO" id="GO:0005524">
    <property type="term" value="F:ATP binding"/>
    <property type="evidence" value="ECO:0007669"/>
    <property type="project" value="UniProtKB-UniRule"/>
</dbReference>
<keyword evidence="2" id="KW-0723">Serine/threonine-protein kinase</keyword>
<feature type="compositionally biased region" description="Polar residues" evidence="10">
    <location>
        <begin position="544"/>
        <end position="555"/>
    </location>
</feature>
<evidence type="ECO:0000256" key="9">
    <source>
        <dbReference type="PROSITE-ProRule" id="PRU10141"/>
    </source>
</evidence>
<gene>
    <name evidence="12" type="ORF">KME28_01045</name>
</gene>
<dbReference type="InterPro" id="IPR000719">
    <property type="entry name" value="Prot_kinase_dom"/>
</dbReference>
<feature type="compositionally biased region" description="Low complexity" evidence="10">
    <location>
        <begin position="372"/>
        <end position="386"/>
    </location>
</feature>
<keyword evidence="5 12" id="KW-0418">Kinase</keyword>
<feature type="binding site" evidence="9">
    <location>
        <position position="42"/>
    </location>
    <ligand>
        <name>ATP</name>
        <dbReference type="ChEBI" id="CHEBI:30616"/>
    </ligand>
</feature>
<evidence type="ECO:0000256" key="10">
    <source>
        <dbReference type="SAM" id="MobiDB-lite"/>
    </source>
</evidence>